<proteinExistence type="inferred from homology"/>
<dbReference type="OrthoDB" id="6136301at2759"/>
<feature type="transmembrane region" description="Helical" evidence="7">
    <location>
        <begin position="306"/>
        <end position="324"/>
    </location>
</feature>
<keyword evidence="6 7" id="KW-0472">Membrane</keyword>
<evidence type="ECO:0000256" key="7">
    <source>
        <dbReference type="RuleBase" id="RU910716"/>
    </source>
</evidence>
<dbReference type="RefSeq" id="XP_030751021.1">
    <property type="nucleotide sequence ID" value="XM_030895161.1"/>
</dbReference>
<feature type="transmembrane region" description="Helical" evidence="7">
    <location>
        <begin position="203"/>
        <end position="224"/>
    </location>
</feature>
<keyword evidence="4 7" id="KW-0812">Transmembrane</keyword>
<dbReference type="Pfam" id="PF09815">
    <property type="entry name" value="XK-related"/>
    <property type="match status" value="1"/>
</dbReference>
<feature type="transmembrane region" description="Helical" evidence="7">
    <location>
        <begin position="112"/>
        <end position="133"/>
    </location>
</feature>
<accession>A0A6J2XIT8</accession>
<dbReference type="InterPro" id="IPR050895">
    <property type="entry name" value="XK-related_scramblase"/>
</dbReference>
<dbReference type="InParanoid" id="A0A6J2XIT8"/>
<gene>
    <name evidence="9" type="primary">LOC115878609</name>
</gene>
<feature type="transmembrane region" description="Helical" evidence="7">
    <location>
        <begin position="170"/>
        <end position="197"/>
    </location>
</feature>
<evidence type="ECO:0000256" key="4">
    <source>
        <dbReference type="ARBA" id="ARBA00022692"/>
    </source>
</evidence>
<protein>
    <recommendedName>
        <fullName evidence="7">XK-related protein</fullName>
    </recommendedName>
</protein>
<evidence type="ECO:0000256" key="2">
    <source>
        <dbReference type="ARBA" id="ARBA00008789"/>
    </source>
</evidence>
<feature type="transmembrane region" description="Helical" evidence="7">
    <location>
        <begin position="41"/>
        <end position="67"/>
    </location>
</feature>
<feature type="transmembrane region" description="Helical" evidence="7">
    <location>
        <begin position="271"/>
        <end position="294"/>
    </location>
</feature>
<evidence type="ECO:0000313" key="8">
    <source>
        <dbReference type="Proteomes" id="UP000504635"/>
    </source>
</evidence>
<dbReference type="InterPro" id="IPR018629">
    <property type="entry name" value="XK-rel"/>
</dbReference>
<evidence type="ECO:0000256" key="6">
    <source>
        <dbReference type="ARBA" id="ARBA00023136"/>
    </source>
</evidence>
<dbReference type="FunCoup" id="A0A6J2XIT8">
    <property type="interactions" value="366"/>
</dbReference>
<dbReference type="GeneID" id="115878609"/>
<feature type="transmembrane region" description="Helical" evidence="7">
    <location>
        <begin position="364"/>
        <end position="388"/>
    </location>
</feature>
<name>A0A6J2XIT8_SITOR</name>
<keyword evidence="8" id="KW-1185">Reference proteome</keyword>
<keyword evidence="3" id="KW-1003">Cell membrane</keyword>
<evidence type="ECO:0000313" key="9">
    <source>
        <dbReference type="RefSeq" id="XP_030751021.1"/>
    </source>
</evidence>
<comment type="similarity">
    <text evidence="2 7">Belongs to the XK family.</text>
</comment>
<comment type="subcellular location">
    <subcellularLocation>
        <location evidence="1">Cell membrane</location>
        <topology evidence="1">Multi-pass membrane protein</topology>
    </subcellularLocation>
    <subcellularLocation>
        <location evidence="7">Membrane</location>
        <topology evidence="7">Multi-pass membrane protein</topology>
    </subcellularLocation>
</comment>
<dbReference type="PANTHER" id="PTHR16024">
    <property type="entry name" value="XK-RELATED PROTEIN"/>
    <property type="match status" value="1"/>
</dbReference>
<keyword evidence="5 7" id="KW-1133">Transmembrane helix</keyword>
<reference evidence="9" key="1">
    <citation type="submission" date="2025-08" db="UniProtKB">
        <authorList>
            <consortium name="RefSeq"/>
        </authorList>
    </citation>
    <scope>IDENTIFICATION</scope>
    <source>
        <tissue evidence="9">Gonads</tissue>
    </source>
</reference>
<feature type="transmembrane region" description="Helical" evidence="7">
    <location>
        <begin position="245"/>
        <end position="265"/>
    </location>
</feature>
<evidence type="ECO:0000256" key="3">
    <source>
        <dbReference type="ARBA" id="ARBA00022475"/>
    </source>
</evidence>
<feature type="transmembrane region" description="Helical" evidence="7">
    <location>
        <begin position="74"/>
        <end position="100"/>
    </location>
</feature>
<dbReference type="Proteomes" id="UP000504635">
    <property type="component" value="Unplaced"/>
</dbReference>
<evidence type="ECO:0000256" key="1">
    <source>
        <dbReference type="ARBA" id="ARBA00004651"/>
    </source>
</evidence>
<feature type="transmembrane region" description="Helical" evidence="7">
    <location>
        <begin position="336"/>
        <end position="355"/>
    </location>
</feature>
<dbReference type="GO" id="GO:0005886">
    <property type="term" value="C:plasma membrane"/>
    <property type="evidence" value="ECO:0007669"/>
    <property type="project" value="UniProtKB-SubCell"/>
</dbReference>
<evidence type="ECO:0000256" key="5">
    <source>
        <dbReference type="ARBA" id="ARBA00022989"/>
    </source>
</evidence>
<dbReference type="GO" id="GO:0043652">
    <property type="term" value="P:engulfment of apoptotic cell"/>
    <property type="evidence" value="ECO:0007669"/>
    <property type="project" value="TreeGrafter"/>
</dbReference>
<dbReference type="AlphaFoldDB" id="A0A6J2XIT8"/>
<sequence>MAEQCPVVQFSRESSLARIDNIKSNDAGGRLSENNHHFGPFYMLCIVLSILTYVTDLLLTISLLYFYSTQGYGLYFALTLTFLLLPAVCMSTISLRWYIIDHDDHSVGRASIGQWIIRIIFLLLQISPLLRYIDTLIYGIRSKIAASTESDSKQLILYRRMLDEDTNSSLLRLFHCFLQCSPQAILQLVFLLSFMMYPDKQVLTIDIAVIQAWSVSTSVISIAWSLTSYHRSVRHARDDKDNIKWIGLLVAFCWQLMSALSRVLALSLLGAILPTWMGVICGIHWGVMSIWLAIGQHQTAACSSRCEELLLSVALGLAYVLAFIAPRDGPTRYVYLAYYLICFMENTGALVVWCVTNSSSNHPFLYYGAAGSQVLAFILAIVFLVIYYKCCHPSLTNRTKTSGERCEYIENDKPCYSRTSYNFRTSS</sequence>
<dbReference type="GO" id="GO:1902742">
    <property type="term" value="P:apoptotic process involved in development"/>
    <property type="evidence" value="ECO:0007669"/>
    <property type="project" value="TreeGrafter"/>
</dbReference>
<dbReference type="GO" id="GO:0070782">
    <property type="term" value="P:phosphatidylserine exposure on apoptotic cell surface"/>
    <property type="evidence" value="ECO:0007669"/>
    <property type="project" value="TreeGrafter"/>
</dbReference>
<dbReference type="KEGG" id="soy:115878609"/>
<dbReference type="PANTHER" id="PTHR16024:SF6">
    <property type="entry name" value="XK-RELATED PROTEIN"/>
    <property type="match status" value="1"/>
</dbReference>
<organism evidence="8 9">
    <name type="scientific">Sitophilus oryzae</name>
    <name type="common">Rice weevil</name>
    <name type="synonym">Curculio oryzae</name>
    <dbReference type="NCBI Taxonomy" id="7048"/>
    <lineage>
        <taxon>Eukaryota</taxon>
        <taxon>Metazoa</taxon>
        <taxon>Ecdysozoa</taxon>
        <taxon>Arthropoda</taxon>
        <taxon>Hexapoda</taxon>
        <taxon>Insecta</taxon>
        <taxon>Pterygota</taxon>
        <taxon>Neoptera</taxon>
        <taxon>Endopterygota</taxon>
        <taxon>Coleoptera</taxon>
        <taxon>Polyphaga</taxon>
        <taxon>Cucujiformia</taxon>
        <taxon>Curculionidae</taxon>
        <taxon>Dryophthorinae</taxon>
        <taxon>Sitophilus</taxon>
    </lineage>
</organism>